<evidence type="ECO:0000313" key="3">
    <source>
        <dbReference type="Proteomes" id="UP000183047"/>
    </source>
</evidence>
<dbReference type="STRING" id="185008.bhn_I0979"/>
<dbReference type="RefSeq" id="WP_026656922.1">
    <property type="nucleotide sequence ID" value="NZ_FMUR01000009.1"/>
</dbReference>
<protein>
    <submittedName>
        <fullName evidence="2">Uncharacterized protein</fullName>
    </submittedName>
</protein>
<dbReference type="EMBL" id="FMUR01000009">
    <property type="protein sequence ID" value="SCY17350.1"/>
    <property type="molecule type" value="Genomic_DNA"/>
</dbReference>
<keyword evidence="3" id="KW-1185">Reference proteome</keyword>
<organism evidence="2 3">
    <name type="scientific">Butyrivibrio hungatei</name>
    <dbReference type="NCBI Taxonomy" id="185008"/>
    <lineage>
        <taxon>Bacteria</taxon>
        <taxon>Bacillati</taxon>
        <taxon>Bacillota</taxon>
        <taxon>Clostridia</taxon>
        <taxon>Lachnospirales</taxon>
        <taxon>Lachnospiraceae</taxon>
        <taxon>Butyrivibrio</taxon>
    </lineage>
</organism>
<evidence type="ECO:0000313" key="2">
    <source>
        <dbReference type="EMBL" id="SCY17350.1"/>
    </source>
</evidence>
<keyword evidence="1" id="KW-1133">Transmembrane helix</keyword>
<keyword evidence="1" id="KW-0472">Membrane</keyword>
<gene>
    <name evidence="2" type="ORF">SAMN02910451_01615</name>
</gene>
<evidence type="ECO:0000256" key="1">
    <source>
        <dbReference type="SAM" id="Phobius"/>
    </source>
</evidence>
<feature type="transmembrane region" description="Helical" evidence="1">
    <location>
        <begin position="28"/>
        <end position="48"/>
    </location>
</feature>
<dbReference type="AlphaFoldDB" id="A0A1G5DSA6"/>
<reference evidence="3" key="1">
    <citation type="submission" date="2016-10" db="EMBL/GenBank/DDBJ databases">
        <authorList>
            <person name="Varghese N."/>
            <person name="Submissions S."/>
        </authorList>
    </citation>
    <scope>NUCLEOTIDE SEQUENCE [LARGE SCALE GENOMIC DNA]</scope>
    <source>
        <strain evidence="3">XBD2006</strain>
    </source>
</reference>
<name>A0A1G5DSA6_9FIRM</name>
<sequence>MRGFEAEIAEYVGNYTRRRGYPPTVEDLIATFGLITVFCAMFYILNLYRIGMIRNSLFFGTNDLLLIPVKTK</sequence>
<dbReference type="Proteomes" id="UP000183047">
    <property type="component" value="Unassembled WGS sequence"/>
</dbReference>
<proteinExistence type="predicted"/>
<dbReference type="OrthoDB" id="2004142at2"/>
<keyword evidence="1" id="KW-0812">Transmembrane</keyword>
<accession>A0A1G5DSA6</accession>